<dbReference type="InterPro" id="IPR000160">
    <property type="entry name" value="GGDEF_dom"/>
</dbReference>
<dbReference type="InterPro" id="IPR001610">
    <property type="entry name" value="PAC"/>
</dbReference>
<dbReference type="InterPro" id="IPR052155">
    <property type="entry name" value="Biofilm_reg_signaling"/>
</dbReference>
<dbReference type="EMBL" id="JAKILK010000014">
    <property type="protein sequence ID" value="MCL1118695.1"/>
    <property type="molecule type" value="Genomic_DNA"/>
</dbReference>
<evidence type="ECO:0000313" key="5">
    <source>
        <dbReference type="EMBL" id="MCL1118695.1"/>
    </source>
</evidence>
<reference evidence="5 6" key="1">
    <citation type="submission" date="2022-01" db="EMBL/GenBank/DDBJ databases">
        <title>Whole genome-based taxonomy of the Shewanellaceae.</title>
        <authorList>
            <person name="Martin-Rodriguez A.J."/>
        </authorList>
    </citation>
    <scope>NUCLEOTIDE SEQUENCE [LARGE SCALE GENOMIC DNA]</scope>
    <source>
        <strain evidence="5 6">JCM 17801</strain>
    </source>
</reference>
<dbReference type="Pfam" id="PF08448">
    <property type="entry name" value="PAS_4"/>
    <property type="match status" value="1"/>
</dbReference>
<dbReference type="InterPro" id="IPR001633">
    <property type="entry name" value="EAL_dom"/>
</dbReference>
<dbReference type="NCBIfam" id="TIGR00254">
    <property type="entry name" value="GGDEF"/>
    <property type="match status" value="1"/>
</dbReference>
<dbReference type="Gene3D" id="3.30.70.270">
    <property type="match status" value="1"/>
</dbReference>
<dbReference type="InterPro" id="IPR035919">
    <property type="entry name" value="EAL_sf"/>
</dbReference>
<dbReference type="PROSITE" id="PS50112">
    <property type="entry name" value="PAS"/>
    <property type="match status" value="2"/>
</dbReference>
<dbReference type="CDD" id="cd00130">
    <property type="entry name" value="PAS"/>
    <property type="match status" value="2"/>
</dbReference>
<dbReference type="SMART" id="SM00052">
    <property type="entry name" value="EAL"/>
    <property type="match status" value="1"/>
</dbReference>
<dbReference type="PROSITE" id="PS50883">
    <property type="entry name" value="EAL"/>
    <property type="match status" value="1"/>
</dbReference>
<evidence type="ECO:0000259" key="3">
    <source>
        <dbReference type="PROSITE" id="PS50883"/>
    </source>
</evidence>
<gene>
    <name evidence="5" type="ORF">L2689_15805</name>
</gene>
<accession>A0ABT0L4R9</accession>
<sequence length="822" mass="91817">MTVSQTDDRIVQLVNSWHAQFLQLQSLTKAHIVMCFNYDIEVNIPPLLSLHTLSSEQTEYCLKYLSIMINNKSLSDDNDLLLGESLKFTHFEILEHPNNAIEHDFAILATNDNSESNLALFNLLVNQLKTDLSKILFTKNHKSSNITISDLMNSFEEIFWIKDTQGRYIYANQSAEKAWHKSNHQVIGKTDHQLYNNEVADLFIDGDSKAIQAGRSVIVAECEDFDLSSNKAWLETLKSPIYHQGELAGVLGFTRDIAKHKAAEQQLMLAACVFENAVEGVLVTDKNGVICDVNQAFTQITGYELSEVLGKKPSVLSSGRHTKQFFSKMWNTLLVNGKWHGEIWNRRKNGTVFPQTITLSAVYDEDNCVKFFVGVFADISLLKQTEEKLKNLAYVDPLTGLPNRMRFVSYLEQEISHALRGKKQLAILCIDIDLFKHINESLGHLAGDEIIVELSKRLSYALSEFDVLARLGSDEFVVLLPSITGTESVFSSISNLRRVFERPFIIDNAQPIRLTASIGVSLYPNDGLDADALLRNVDAAMHKAKSQGRNGYAFYTEGMTAEAAEQLKLQSALHQAIINNDFYLVYQPKIHLASGEANGFEALIRWYDPKLGQISPADFIPLAEKIGLINDIGLWVLQTACTQGVNWLTQGLQFSRISVNVATLQLQRNDFVDKVREILLTTGLPAKHLDIEVTESCMMNNQAAVIKDLKQLSAMGISISIDDFGTGYSSLNYLKKLPLDTLKIDQSFVKNIPFDSNNCAIAKAVIALGHALNLQVVAEGVETQQQADFLLLNECDFAQGYLYSKPQLAAELSAFLIPKSAN</sequence>
<dbReference type="SUPFAM" id="SSF55785">
    <property type="entry name" value="PYP-like sensor domain (PAS domain)"/>
    <property type="match status" value="2"/>
</dbReference>
<dbReference type="InterPro" id="IPR035965">
    <property type="entry name" value="PAS-like_dom_sf"/>
</dbReference>
<name>A0ABT0L4R9_9GAMM</name>
<keyword evidence="6" id="KW-1185">Reference proteome</keyword>
<evidence type="ECO:0000259" key="1">
    <source>
        <dbReference type="PROSITE" id="PS50112"/>
    </source>
</evidence>
<dbReference type="NCBIfam" id="TIGR00229">
    <property type="entry name" value="sensory_box"/>
    <property type="match status" value="2"/>
</dbReference>
<dbReference type="RefSeq" id="WP_188839305.1">
    <property type="nucleotide sequence ID" value="NZ_BMOT01000001.1"/>
</dbReference>
<feature type="domain" description="EAL" evidence="3">
    <location>
        <begin position="566"/>
        <end position="820"/>
    </location>
</feature>
<dbReference type="CDD" id="cd01948">
    <property type="entry name" value="EAL"/>
    <property type="match status" value="1"/>
</dbReference>
<comment type="caution">
    <text evidence="5">The sequence shown here is derived from an EMBL/GenBank/DDBJ whole genome shotgun (WGS) entry which is preliminary data.</text>
</comment>
<dbReference type="InterPro" id="IPR000700">
    <property type="entry name" value="PAS-assoc_C"/>
</dbReference>
<dbReference type="CDD" id="cd01949">
    <property type="entry name" value="GGDEF"/>
    <property type="match status" value="1"/>
</dbReference>
<dbReference type="Proteomes" id="UP001203212">
    <property type="component" value="Unassembled WGS sequence"/>
</dbReference>
<evidence type="ECO:0000259" key="4">
    <source>
        <dbReference type="PROSITE" id="PS50887"/>
    </source>
</evidence>
<proteinExistence type="predicted"/>
<dbReference type="SUPFAM" id="SSF141868">
    <property type="entry name" value="EAL domain-like"/>
    <property type="match status" value="1"/>
</dbReference>
<dbReference type="SMART" id="SM00267">
    <property type="entry name" value="GGDEF"/>
    <property type="match status" value="1"/>
</dbReference>
<dbReference type="Gene3D" id="3.30.450.20">
    <property type="entry name" value="PAS domain"/>
    <property type="match status" value="2"/>
</dbReference>
<dbReference type="Pfam" id="PF00990">
    <property type="entry name" value="GGDEF"/>
    <property type="match status" value="1"/>
</dbReference>
<feature type="domain" description="GGDEF" evidence="4">
    <location>
        <begin position="423"/>
        <end position="557"/>
    </location>
</feature>
<dbReference type="PROSITE" id="PS50887">
    <property type="entry name" value="GGDEF"/>
    <property type="match status" value="1"/>
</dbReference>
<feature type="domain" description="PAS" evidence="1">
    <location>
        <begin position="144"/>
        <end position="214"/>
    </location>
</feature>
<evidence type="ECO:0000313" key="6">
    <source>
        <dbReference type="Proteomes" id="UP001203212"/>
    </source>
</evidence>
<feature type="domain" description="PAS" evidence="1">
    <location>
        <begin position="273"/>
        <end position="311"/>
    </location>
</feature>
<dbReference type="Pfam" id="PF13426">
    <property type="entry name" value="PAS_9"/>
    <property type="match status" value="1"/>
</dbReference>
<dbReference type="InterPro" id="IPR029787">
    <property type="entry name" value="Nucleotide_cyclase"/>
</dbReference>
<feature type="domain" description="PAC" evidence="2">
    <location>
        <begin position="339"/>
        <end position="391"/>
    </location>
</feature>
<organism evidence="5 6">
    <name type="scientific">Shewanella aestuarii</name>
    <dbReference type="NCBI Taxonomy" id="1028752"/>
    <lineage>
        <taxon>Bacteria</taxon>
        <taxon>Pseudomonadati</taxon>
        <taxon>Pseudomonadota</taxon>
        <taxon>Gammaproteobacteria</taxon>
        <taxon>Alteromonadales</taxon>
        <taxon>Shewanellaceae</taxon>
        <taxon>Shewanella</taxon>
    </lineage>
</organism>
<dbReference type="PROSITE" id="PS50113">
    <property type="entry name" value="PAC"/>
    <property type="match status" value="1"/>
</dbReference>
<dbReference type="InterPro" id="IPR043128">
    <property type="entry name" value="Rev_trsase/Diguanyl_cyclase"/>
</dbReference>
<dbReference type="PANTHER" id="PTHR44757">
    <property type="entry name" value="DIGUANYLATE CYCLASE DGCP"/>
    <property type="match status" value="1"/>
</dbReference>
<dbReference type="SMART" id="SM00086">
    <property type="entry name" value="PAC"/>
    <property type="match status" value="1"/>
</dbReference>
<dbReference type="InterPro" id="IPR013656">
    <property type="entry name" value="PAS_4"/>
</dbReference>
<evidence type="ECO:0000259" key="2">
    <source>
        <dbReference type="PROSITE" id="PS50113"/>
    </source>
</evidence>
<dbReference type="SUPFAM" id="SSF55073">
    <property type="entry name" value="Nucleotide cyclase"/>
    <property type="match status" value="1"/>
</dbReference>
<dbReference type="Gene3D" id="3.20.20.450">
    <property type="entry name" value="EAL domain"/>
    <property type="match status" value="1"/>
</dbReference>
<protein>
    <submittedName>
        <fullName evidence="5">EAL domain-containing protein</fullName>
    </submittedName>
</protein>
<dbReference type="InterPro" id="IPR000014">
    <property type="entry name" value="PAS"/>
</dbReference>
<dbReference type="SMART" id="SM00091">
    <property type="entry name" value="PAS"/>
    <property type="match status" value="2"/>
</dbReference>
<dbReference type="Pfam" id="PF00563">
    <property type="entry name" value="EAL"/>
    <property type="match status" value="1"/>
</dbReference>
<dbReference type="PANTHER" id="PTHR44757:SF2">
    <property type="entry name" value="BIOFILM ARCHITECTURE MAINTENANCE PROTEIN MBAA"/>
    <property type="match status" value="1"/>
</dbReference>